<dbReference type="GO" id="GO:0005829">
    <property type="term" value="C:cytosol"/>
    <property type="evidence" value="ECO:0007669"/>
    <property type="project" value="TreeGrafter"/>
</dbReference>
<dbReference type="SUPFAM" id="SSF53098">
    <property type="entry name" value="Ribonuclease H-like"/>
    <property type="match status" value="1"/>
</dbReference>
<dbReference type="GO" id="GO:0000967">
    <property type="term" value="P:rRNA 5'-end processing"/>
    <property type="evidence" value="ECO:0007669"/>
    <property type="project" value="TreeGrafter"/>
</dbReference>
<keyword evidence="3" id="KW-0540">Nuclease</keyword>
<organism evidence="6">
    <name type="scientific">marine metagenome</name>
    <dbReference type="NCBI Taxonomy" id="408172"/>
    <lineage>
        <taxon>unclassified sequences</taxon>
        <taxon>metagenomes</taxon>
        <taxon>ecological metagenomes</taxon>
    </lineage>
</organism>
<feature type="non-terminal residue" evidence="6">
    <location>
        <position position="130"/>
    </location>
</feature>
<dbReference type="NCBIfam" id="TIGR00250">
    <property type="entry name" value="RNAse_H_YqgF"/>
    <property type="match status" value="1"/>
</dbReference>
<name>A0A383AEH4_9ZZZZ</name>
<accession>A0A383AEH4</accession>
<dbReference type="PANTHER" id="PTHR33317">
    <property type="entry name" value="POLYNUCLEOTIDYL TRANSFERASE, RIBONUCLEASE H-LIKE SUPERFAMILY PROTEIN"/>
    <property type="match status" value="1"/>
</dbReference>
<dbReference type="PANTHER" id="PTHR33317:SF4">
    <property type="entry name" value="POLYNUCLEOTIDYL TRANSFERASE, RIBONUCLEASE H-LIKE SUPERFAMILY PROTEIN"/>
    <property type="match status" value="1"/>
</dbReference>
<gene>
    <name evidence="6" type="ORF">METZ01_LOCUS459130</name>
</gene>
<dbReference type="Gene3D" id="3.30.420.140">
    <property type="entry name" value="YqgF/RNase H-like domain"/>
    <property type="match status" value="1"/>
</dbReference>
<evidence type="ECO:0000256" key="2">
    <source>
        <dbReference type="ARBA" id="ARBA00022517"/>
    </source>
</evidence>
<dbReference type="InterPro" id="IPR037027">
    <property type="entry name" value="YqgF/RNaseH-like_dom_sf"/>
</dbReference>
<evidence type="ECO:0000313" key="6">
    <source>
        <dbReference type="EMBL" id="SVE06276.1"/>
    </source>
</evidence>
<dbReference type="SMART" id="SM00732">
    <property type="entry name" value="YqgFc"/>
    <property type="match status" value="1"/>
</dbReference>
<dbReference type="GO" id="GO:0004518">
    <property type="term" value="F:nuclease activity"/>
    <property type="evidence" value="ECO:0007669"/>
    <property type="project" value="UniProtKB-KW"/>
</dbReference>
<sequence length="130" mass="13834">MTWMGIDIGRRRYGIAVTDGSGSIAYPLTTLSAGKGGAPPIEALSKLVAERKVVGVVVGLPGRMDGSHGPEARNAESVAEQLRVELGVTVELWDERLTTAEAERLLVMAGVRRKKRKGATDRIAAAIILQ</sequence>
<keyword evidence="1" id="KW-0963">Cytoplasm</keyword>
<keyword evidence="2" id="KW-0690">Ribosome biogenesis</keyword>
<dbReference type="InterPro" id="IPR012337">
    <property type="entry name" value="RNaseH-like_sf"/>
</dbReference>
<dbReference type="AlphaFoldDB" id="A0A383AEH4"/>
<proteinExistence type="inferred from homology"/>
<evidence type="ECO:0000259" key="5">
    <source>
        <dbReference type="SMART" id="SM00732"/>
    </source>
</evidence>
<dbReference type="EMBL" id="UINC01191567">
    <property type="protein sequence ID" value="SVE06276.1"/>
    <property type="molecule type" value="Genomic_DNA"/>
</dbReference>
<dbReference type="HAMAP" id="MF_00651">
    <property type="entry name" value="Nuclease_YqgF"/>
    <property type="match status" value="1"/>
</dbReference>
<reference evidence="6" key="1">
    <citation type="submission" date="2018-05" db="EMBL/GenBank/DDBJ databases">
        <authorList>
            <person name="Lanie J.A."/>
            <person name="Ng W.-L."/>
            <person name="Kazmierczak K.M."/>
            <person name="Andrzejewski T.M."/>
            <person name="Davidsen T.M."/>
            <person name="Wayne K.J."/>
            <person name="Tettelin H."/>
            <person name="Glass J.I."/>
            <person name="Rusch D."/>
            <person name="Podicherti R."/>
            <person name="Tsui H.-C.T."/>
            <person name="Winkler M.E."/>
        </authorList>
    </citation>
    <scope>NUCLEOTIDE SEQUENCE</scope>
</reference>
<dbReference type="InterPro" id="IPR005227">
    <property type="entry name" value="YqgF"/>
</dbReference>
<dbReference type="InterPro" id="IPR006641">
    <property type="entry name" value="YqgF/RNaseH-like_dom"/>
</dbReference>
<evidence type="ECO:0000256" key="4">
    <source>
        <dbReference type="ARBA" id="ARBA00022801"/>
    </source>
</evidence>
<keyword evidence="4" id="KW-0378">Hydrolase</keyword>
<dbReference type="Pfam" id="PF03652">
    <property type="entry name" value="RuvX"/>
    <property type="match status" value="1"/>
</dbReference>
<evidence type="ECO:0000256" key="3">
    <source>
        <dbReference type="ARBA" id="ARBA00022722"/>
    </source>
</evidence>
<feature type="domain" description="YqgF/RNase H-like" evidence="5">
    <location>
        <begin position="1"/>
        <end position="102"/>
    </location>
</feature>
<protein>
    <recommendedName>
        <fullName evidence="5">YqgF/RNase H-like domain-containing protein</fullName>
    </recommendedName>
</protein>
<dbReference type="CDD" id="cd16964">
    <property type="entry name" value="YqgF"/>
    <property type="match status" value="1"/>
</dbReference>
<evidence type="ECO:0000256" key="1">
    <source>
        <dbReference type="ARBA" id="ARBA00022490"/>
    </source>
</evidence>
<dbReference type="GO" id="GO:0016787">
    <property type="term" value="F:hydrolase activity"/>
    <property type="evidence" value="ECO:0007669"/>
    <property type="project" value="UniProtKB-KW"/>
</dbReference>